<name>A0ABW0KS01_9BACT</name>
<dbReference type="RefSeq" id="WP_377168081.1">
    <property type="nucleotide sequence ID" value="NZ_JBHSMQ010000005.1"/>
</dbReference>
<dbReference type="InterPro" id="IPR009056">
    <property type="entry name" value="Cyt_c-like_dom"/>
</dbReference>
<dbReference type="InterPro" id="IPR011444">
    <property type="entry name" value="DUF1549"/>
</dbReference>
<dbReference type="Pfam" id="PF07587">
    <property type="entry name" value="PSD1"/>
    <property type="match status" value="1"/>
</dbReference>
<feature type="chain" id="PRO_5045496329" evidence="5">
    <location>
        <begin position="18"/>
        <end position="1004"/>
    </location>
</feature>
<organism evidence="7 8">
    <name type="scientific">Prosthecobacter fluviatilis</name>
    <dbReference type="NCBI Taxonomy" id="445931"/>
    <lineage>
        <taxon>Bacteria</taxon>
        <taxon>Pseudomonadati</taxon>
        <taxon>Verrucomicrobiota</taxon>
        <taxon>Verrucomicrobiia</taxon>
        <taxon>Verrucomicrobiales</taxon>
        <taxon>Verrucomicrobiaceae</taxon>
        <taxon>Prosthecobacter</taxon>
    </lineage>
</organism>
<dbReference type="Proteomes" id="UP001596052">
    <property type="component" value="Unassembled WGS sequence"/>
</dbReference>
<keyword evidence="5" id="KW-0732">Signal</keyword>
<gene>
    <name evidence="7" type="ORF">ACFQDI_14830</name>
</gene>
<dbReference type="EMBL" id="JBHSMQ010000005">
    <property type="protein sequence ID" value="MFC5456135.1"/>
    <property type="molecule type" value="Genomic_DNA"/>
</dbReference>
<dbReference type="InterPro" id="IPR022655">
    <property type="entry name" value="DUF1553"/>
</dbReference>
<dbReference type="Gene3D" id="1.10.760.10">
    <property type="entry name" value="Cytochrome c-like domain"/>
    <property type="match status" value="1"/>
</dbReference>
<evidence type="ECO:0000313" key="8">
    <source>
        <dbReference type="Proteomes" id="UP001596052"/>
    </source>
</evidence>
<protein>
    <submittedName>
        <fullName evidence="7">DUF1553 domain-containing protein</fullName>
    </submittedName>
</protein>
<dbReference type="PANTHER" id="PTHR35889">
    <property type="entry name" value="CYCLOINULO-OLIGOSACCHARIDE FRUCTANOTRANSFERASE-RELATED"/>
    <property type="match status" value="1"/>
</dbReference>
<keyword evidence="1 4" id="KW-0349">Heme</keyword>
<evidence type="ECO:0000313" key="7">
    <source>
        <dbReference type="EMBL" id="MFC5456135.1"/>
    </source>
</evidence>
<keyword evidence="2 4" id="KW-0479">Metal-binding</keyword>
<evidence type="ECO:0000259" key="6">
    <source>
        <dbReference type="PROSITE" id="PS51007"/>
    </source>
</evidence>
<sequence length="1004" mass="109967">MIRLASIALLATVTAHAAGTDFVRDVYPVLQRACFECHGAETHKADLRFDTASPQHLKIGADLLRRVALPKEDKEAMPKRGDRLTPAEITHLRDWIAAGSQWPDKLETLRHWSYIPPQRPALPTVKNQAWPHNEIDRFILAKLEANNLTPSSPASPETLIRRLSLDLTGLPPTPTEVTAFVKEHTQNPATSIEHLVDRLLASKQFGVRWARPWLDLARYADSHGFQRDDLREVWAWRDWVVDALNANMPFDQFTLEQIAGDLLTNATPQQIIATGFHRCTPTNVEAGTEPEESRINQVIDRVNTTGAVWLGTTLECAQCHNHKYDPFSQRDYYSLLAYYNNTEKEAERTNPDVPGSIQFKGSPLKISDAARAAQRAPLAAKLKELDAQITARQKLLAADKKGAPSQPAAASVAASRVKPLKPTAFITESDAESELQPDGSVLLTGPVPDTDTYTFEAELSAGEISGLMLEALTHASIAGEGPGRGGAARPNFVLHSFECTLTTPDGKSQPVTFKTAYADYSQKGYDVVNLLAKGGKGAWAIGQRFHEPHWAAFELTQPVSVAPGSKLKIQMAQNYGKGLVMGCLRISSITGDVASCLPEVAEPAPVVAKNRKGKAAPAAAPKDPELARIEKQKAALQKQLAELADPSTEVMRELPQPRMSTIFKRGVYTDPADPVAAAVPAIFNSKLSGPANRLTLGKWLASRDNPLAARVTVNRWWAELFGQGIVTTLEDFGIKGAPPTHPELLDWLAVEFMDSGWDMKHLLKKVVLSATYQQSSHAPAGLALQTDPQNSLLWHGPRFRLDAETIRDNALAIAGLIDLKQGGPPIRPPQPDGLWQKVGGQQYNYVVSRGTEQYRRGLYVVLKRGSPYPSFMNFDASARMACVVRRSRSNTPLQALTLLNDPVYVGATKAFARRIVAEAPSTDLESRLNEAFRLALARAPQPQELAVLKTLWETEFDSAKADTASVQELSTGIELPKKLSPAEFAAWYAVASAILNLDECITKG</sequence>
<feature type="signal peptide" evidence="5">
    <location>
        <begin position="1"/>
        <end position="17"/>
    </location>
</feature>
<reference evidence="8" key="1">
    <citation type="journal article" date="2019" name="Int. J. Syst. Evol. Microbiol.">
        <title>The Global Catalogue of Microorganisms (GCM) 10K type strain sequencing project: providing services to taxonomists for standard genome sequencing and annotation.</title>
        <authorList>
            <consortium name="The Broad Institute Genomics Platform"/>
            <consortium name="The Broad Institute Genome Sequencing Center for Infectious Disease"/>
            <person name="Wu L."/>
            <person name="Ma J."/>
        </authorList>
    </citation>
    <scope>NUCLEOTIDE SEQUENCE [LARGE SCALE GENOMIC DNA]</scope>
    <source>
        <strain evidence="8">CGMCC 4.1469</strain>
    </source>
</reference>
<comment type="caution">
    <text evidence="7">The sequence shown here is derived from an EMBL/GenBank/DDBJ whole genome shotgun (WGS) entry which is preliminary data.</text>
</comment>
<dbReference type="Pfam" id="PF07583">
    <property type="entry name" value="PSCyt2"/>
    <property type="match status" value="1"/>
</dbReference>
<evidence type="ECO:0000256" key="2">
    <source>
        <dbReference type="ARBA" id="ARBA00022723"/>
    </source>
</evidence>
<dbReference type="SUPFAM" id="SSF46626">
    <property type="entry name" value="Cytochrome c"/>
    <property type="match status" value="1"/>
</dbReference>
<evidence type="ECO:0000256" key="4">
    <source>
        <dbReference type="PROSITE-ProRule" id="PRU00433"/>
    </source>
</evidence>
<dbReference type="PROSITE" id="PS51007">
    <property type="entry name" value="CYTC"/>
    <property type="match status" value="1"/>
</dbReference>
<dbReference type="InterPro" id="IPR036909">
    <property type="entry name" value="Cyt_c-like_dom_sf"/>
</dbReference>
<feature type="domain" description="Cytochrome c" evidence="6">
    <location>
        <begin position="14"/>
        <end position="100"/>
    </location>
</feature>
<evidence type="ECO:0000256" key="1">
    <source>
        <dbReference type="ARBA" id="ARBA00022617"/>
    </source>
</evidence>
<evidence type="ECO:0000256" key="3">
    <source>
        <dbReference type="ARBA" id="ARBA00023004"/>
    </source>
</evidence>
<accession>A0ABW0KS01</accession>
<keyword evidence="8" id="KW-1185">Reference proteome</keyword>
<dbReference type="PANTHER" id="PTHR35889:SF3">
    <property type="entry name" value="F-BOX DOMAIN-CONTAINING PROTEIN"/>
    <property type="match status" value="1"/>
</dbReference>
<keyword evidence="3 4" id="KW-0408">Iron</keyword>
<proteinExistence type="predicted"/>
<evidence type="ECO:0000256" key="5">
    <source>
        <dbReference type="SAM" id="SignalP"/>
    </source>
</evidence>